<feature type="compositionally biased region" description="Acidic residues" evidence="1">
    <location>
        <begin position="131"/>
        <end position="143"/>
    </location>
</feature>
<accession>A0A2A8CZ43</accession>
<reference evidence="2 3" key="1">
    <citation type="submission" date="2017-10" db="EMBL/GenBank/DDBJ databases">
        <title>Draft genome of Longibacter Salinarum.</title>
        <authorList>
            <person name="Goh K.M."/>
            <person name="Shamsir M.S."/>
            <person name="Lim S.W."/>
        </authorList>
    </citation>
    <scope>NUCLEOTIDE SEQUENCE [LARGE SCALE GENOMIC DNA]</scope>
    <source>
        <strain evidence="2 3">KCTC 52045</strain>
    </source>
</reference>
<feature type="region of interest" description="Disordered" evidence="1">
    <location>
        <begin position="110"/>
        <end position="201"/>
    </location>
</feature>
<dbReference type="EMBL" id="PDEQ01000003">
    <property type="protein sequence ID" value="PEN13989.1"/>
    <property type="molecule type" value="Genomic_DNA"/>
</dbReference>
<comment type="caution">
    <text evidence="2">The sequence shown here is derived from an EMBL/GenBank/DDBJ whole genome shotgun (WGS) entry which is preliminary data.</text>
</comment>
<gene>
    <name evidence="2" type="ORF">CRI94_08035</name>
</gene>
<protein>
    <submittedName>
        <fullName evidence="2">Uncharacterized protein</fullName>
    </submittedName>
</protein>
<dbReference type="AlphaFoldDB" id="A0A2A8CZ43"/>
<name>A0A2A8CZ43_9BACT</name>
<dbReference type="RefSeq" id="WP_098075152.1">
    <property type="nucleotide sequence ID" value="NZ_PDEQ01000003.1"/>
</dbReference>
<proteinExistence type="predicted"/>
<evidence type="ECO:0000256" key="1">
    <source>
        <dbReference type="SAM" id="MobiDB-lite"/>
    </source>
</evidence>
<evidence type="ECO:0000313" key="3">
    <source>
        <dbReference type="Proteomes" id="UP000220102"/>
    </source>
</evidence>
<organism evidence="2 3">
    <name type="scientific">Longibacter salinarum</name>
    <dbReference type="NCBI Taxonomy" id="1850348"/>
    <lineage>
        <taxon>Bacteria</taxon>
        <taxon>Pseudomonadati</taxon>
        <taxon>Rhodothermota</taxon>
        <taxon>Rhodothermia</taxon>
        <taxon>Rhodothermales</taxon>
        <taxon>Salisaetaceae</taxon>
        <taxon>Longibacter</taxon>
    </lineage>
</organism>
<dbReference type="OrthoDB" id="1494831at2"/>
<feature type="compositionally biased region" description="Acidic residues" evidence="1">
    <location>
        <begin position="177"/>
        <end position="201"/>
    </location>
</feature>
<evidence type="ECO:0000313" key="2">
    <source>
        <dbReference type="EMBL" id="PEN13989.1"/>
    </source>
</evidence>
<dbReference type="Proteomes" id="UP000220102">
    <property type="component" value="Unassembled WGS sequence"/>
</dbReference>
<keyword evidence="3" id="KW-1185">Reference proteome</keyword>
<sequence length="201" mass="21824">MSSSAVPPNPGELLNQFAERHWNLAARHAWRMYNERGRGAVVFRSNVGGDRGRKLPLNYLTFKGSKEDVMGTQLEIVRHLIDTYDPEKEAVLAINFQDGTTVVDVYEKEPAPPDCAIQNGHSDQPARDAADTDMVESPDEIEEVKDPEGARGDGASSDEPGFDDRGNPLPPDPPDNGPEDSDDSPDLPDFLGDDPDGGALA</sequence>